<dbReference type="InterPro" id="IPR029055">
    <property type="entry name" value="Ntn_hydrolases_N"/>
</dbReference>
<dbReference type="InterPro" id="IPR001353">
    <property type="entry name" value="Proteasome_sua/b"/>
</dbReference>
<reference evidence="5" key="1">
    <citation type="submission" date="2023-03" db="EMBL/GenBank/DDBJ databases">
        <authorList>
            <person name="Steffen K."/>
            <person name="Cardenas P."/>
        </authorList>
    </citation>
    <scope>NUCLEOTIDE SEQUENCE</scope>
</reference>
<proteinExistence type="predicted"/>
<dbReference type="AlphaFoldDB" id="A0AA35T0R6"/>
<accession>A0AA35T0R6</accession>
<dbReference type="PANTHER" id="PTHR32194:SF4">
    <property type="entry name" value="PROTEASOME SUBUNIT BETA TYPE-7"/>
    <property type="match status" value="1"/>
</dbReference>
<evidence type="ECO:0000313" key="6">
    <source>
        <dbReference type="Proteomes" id="UP001174909"/>
    </source>
</evidence>
<dbReference type="InterPro" id="IPR023333">
    <property type="entry name" value="Proteasome_suB-type"/>
</dbReference>
<evidence type="ECO:0000313" key="5">
    <source>
        <dbReference type="EMBL" id="CAI8039017.1"/>
    </source>
</evidence>
<dbReference type="Proteomes" id="UP001174909">
    <property type="component" value="Unassembled WGS sequence"/>
</dbReference>
<keyword evidence="1" id="KW-0645">Protease</keyword>
<keyword evidence="3" id="KW-0378">Hydrolase</keyword>
<sequence>MCAATVTLSYRFQPRVGTALRMLKQHLFHYQGHIGAYLVLGGVDITGPNLYTVHAHGSTDKLPYVSMGSGSLAAMATFEDRFRPNMDVSVKTFKFGISRKSVLSCFSTILVIQSVYHTHTHILSLWIFHRRKRRYS</sequence>
<evidence type="ECO:0000256" key="1">
    <source>
        <dbReference type="ARBA" id="ARBA00022670"/>
    </source>
</evidence>
<dbReference type="PANTHER" id="PTHR32194">
    <property type="entry name" value="METALLOPROTEASE TLDD"/>
    <property type="match status" value="1"/>
</dbReference>
<evidence type="ECO:0000256" key="4">
    <source>
        <dbReference type="ARBA" id="ARBA00023242"/>
    </source>
</evidence>
<dbReference type="GO" id="GO:0005737">
    <property type="term" value="C:cytoplasm"/>
    <property type="evidence" value="ECO:0007669"/>
    <property type="project" value="TreeGrafter"/>
</dbReference>
<name>A0AA35T0R6_GEOBA</name>
<gene>
    <name evidence="5" type="ORF">GBAR_LOCUS21711</name>
</gene>
<dbReference type="SUPFAM" id="SSF56235">
    <property type="entry name" value="N-terminal nucleophile aminohydrolases (Ntn hydrolases)"/>
    <property type="match status" value="1"/>
</dbReference>
<keyword evidence="6" id="KW-1185">Reference proteome</keyword>
<dbReference type="EMBL" id="CASHTH010003024">
    <property type="protein sequence ID" value="CAI8039017.1"/>
    <property type="molecule type" value="Genomic_DNA"/>
</dbReference>
<organism evidence="5 6">
    <name type="scientific">Geodia barretti</name>
    <name type="common">Barrett's horny sponge</name>
    <dbReference type="NCBI Taxonomy" id="519541"/>
    <lineage>
        <taxon>Eukaryota</taxon>
        <taxon>Metazoa</taxon>
        <taxon>Porifera</taxon>
        <taxon>Demospongiae</taxon>
        <taxon>Heteroscleromorpha</taxon>
        <taxon>Tetractinellida</taxon>
        <taxon>Astrophorina</taxon>
        <taxon>Geodiidae</taxon>
        <taxon>Geodia</taxon>
    </lineage>
</organism>
<evidence type="ECO:0000256" key="3">
    <source>
        <dbReference type="ARBA" id="ARBA00022801"/>
    </source>
</evidence>
<dbReference type="GO" id="GO:0051603">
    <property type="term" value="P:proteolysis involved in protein catabolic process"/>
    <property type="evidence" value="ECO:0007669"/>
    <property type="project" value="InterPro"/>
</dbReference>
<protein>
    <submittedName>
        <fullName evidence="5">Proteasome subunit beta type-7</fullName>
    </submittedName>
</protein>
<evidence type="ECO:0000256" key="2">
    <source>
        <dbReference type="ARBA" id="ARBA00022698"/>
    </source>
</evidence>
<keyword evidence="5" id="KW-0647">Proteasome</keyword>
<keyword evidence="2" id="KW-0888">Threonine protease</keyword>
<dbReference type="Pfam" id="PF00227">
    <property type="entry name" value="Proteasome"/>
    <property type="match status" value="1"/>
</dbReference>
<comment type="caution">
    <text evidence="5">The sequence shown here is derived from an EMBL/GenBank/DDBJ whole genome shotgun (WGS) entry which is preliminary data.</text>
</comment>
<dbReference type="GO" id="GO:0005839">
    <property type="term" value="C:proteasome core complex"/>
    <property type="evidence" value="ECO:0007669"/>
    <property type="project" value="InterPro"/>
</dbReference>
<dbReference type="GO" id="GO:0004298">
    <property type="term" value="F:threonine-type endopeptidase activity"/>
    <property type="evidence" value="ECO:0007669"/>
    <property type="project" value="UniProtKB-KW"/>
</dbReference>
<keyword evidence="4" id="KW-0539">Nucleus</keyword>
<dbReference type="Gene3D" id="3.60.20.10">
    <property type="entry name" value="Glutamine Phosphoribosylpyrophosphate, subunit 1, domain 1"/>
    <property type="match status" value="1"/>
</dbReference>